<proteinExistence type="predicted"/>
<evidence type="ECO:0000313" key="2">
    <source>
        <dbReference type="EMBL" id="SPP65487.1"/>
    </source>
</evidence>
<keyword evidence="3" id="KW-1185">Reference proteome</keyword>
<dbReference type="Proteomes" id="UP000248168">
    <property type="component" value="Unassembled WGS sequence"/>
</dbReference>
<evidence type="ECO:0000313" key="3">
    <source>
        <dbReference type="Proteomes" id="UP000248168"/>
    </source>
</evidence>
<name>A0A330L832_9BACT</name>
<accession>A0A330L832</accession>
<dbReference type="AlphaFoldDB" id="A0A330L832"/>
<organism evidence="2 3">
    <name type="scientific">Nitrospira lenta</name>
    <dbReference type="NCBI Taxonomy" id="1436998"/>
    <lineage>
        <taxon>Bacteria</taxon>
        <taxon>Pseudomonadati</taxon>
        <taxon>Nitrospirota</taxon>
        <taxon>Nitrospiria</taxon>
        <taxon>Nitrospirales</taxon>
        <taxon>Nitrospiraceae</taxon>
        <taxon>Nitrospira</taxon>
    </lineage>
</organism>
<dbReference type="RefSeq" id="WP_121989761.1">
    <property type="nucleotide sequence ID" value="NZ_OUNR01000016.1"/>
</dbReference>
<reference evidence="3" key="1">
    <citation type="submission" date="2018-04" db="EMBL/GenBank/DDBJ databases">
        <authorList>
            <person name="Lucker S."/>
            <person name="Sakoula D."/>
        </authorList>
    </citation>
    <scope>NUCLEOTIDE SEQUENCE [LARGE SCALE GENOMIC DNA]</scope>
</reference>
<dbReference type="EMBL" id="OUNR01000016">
    <property type="protein sequence ID" value="SPP65487.1"/>
    <property type="molecule type" value="Genomic_DNA"/>
</dbReference>
<feature type="region of interest" description="Disordered" evidence="1">
    <location>
        <begin position="34"/>
        <end position="66"/>
    </location>
</feature>
<protein>
    <submittedName>
        <fullName evidence="2">Uncharacterized protein</fullName>
    </submittedName>
</protein>
<dbReference type="InParanoid" id="A0A330L832"/>
<gene>
    <name evidence="2" type="ORF">NITLEN_30401</name>
</gene>
<evidence type="ECO:0000256" key="1">
    <source>
        <dbReference type="SAM" id="MobiDB-lite"/>
    </source>
</evidence>
<sequence length="66" mass="6726">MTTKKPYIAPQLYRVPLDPEQAILSSCSLSAMSVSNGGGGGCRPAGSGNCKNRSGLGNRDSGPRAS</sequence>